<evidence type="ECO:0000256" key="2">
    <source>
        <dbReference type="SAM" id="SignalP"/>
    </source>
</evidence>
<keyword evidence="6" id="KW-1185">Reference proteome</keyword>
<feature type="chain" id="PRO_5015697253" evidence="2">
    <location>
        <begin position="21"/>
        <end position="844"/>
    </location>
</feature>
<dbReference type="AlphaFoldDB" id="A0A2S9GTC5"/>
<dbReference type="PANTHER" id="PTHR32305:SF15">
    <property type="entry name" value="PROTEIN RHSA-RELATED"/>
    <property type="match status" value="1"/>
</dbReference>
<proteinExistence type="predicted"/>
<feature type="domain" description="Teneurin-like YD-shell" evidence="4">
    <location>
        <begin position="670"/>
        <end position="803"/>
    </location>
</feature>
<evidence type="ECO:0000313" key="6">
    <source>
        <dbReference type="Proteomes" id="UP000237839"/>
    </source>
</evidence>
<dbReference type="InterPro" id="IPR056823">
    <property type="entry name" value="TEN-like_YD-shell"/>
</dbReference>
<organism evidence="5 6">
    <name type="scientific">Solimicrobium silvestre</name>
    <dbReference type="NCBI Taxonomy" id="2099400"/>
    <lineage>
        <taxon>Bacteria</taxon>
        <taxon>Pseudomonadati</taxon>
        <taxon>Pseudomonadota</taxon>
        <taxon>Betaproteobacteria</taxon>
        <taxon>Burkholderiales</taxon>
        <taxon>Oxalobacteraceae</taxon>
        <taxon>Solimicrobium</taxon>
    </lineage>
</organism>
<feature type="signal peptide" evidence="2">
    <location>
        <begin position="1"/>
        <end position="20"/>
    </location>
</feature>
<name>A0A2S9GTC5_9BURK</name>
<feature type="domain" description="DUF6531" evidence="3">
    <location>
        <begin position="154"/>
        <end position="214"/>
    </location>
</feature>
<dbReference type="NCBIfam" id="TIGR01643">
    <property type="entry name" value="YD_repeat_2x"/>
    <property type="match status" value="6"/>
</dbReference>
<dbReference type="InterPro" id="IPR031325">
    <property type="entry name" value="RHS_repeat"/>
</dbReference>
<evidence type="ECO:0000313" key="5">
    <source>
        <dbReference type="EMBL" id="PRC90967.1"/>
    </source>
</evidence>
<dbReference type="Gene3D" id="2.180.10.10">
    <property type="entry name" value="RHS repeat-associated core"/>
    <property type="match status" value="3"/>
</dbReference>
<dbReference type="EMBL" id="PUGF01000032">
    <property type="protein sequence ID" value="PRC90967.1"/>
    <property type="molecule type" value="Genomic_DNA"/>
</dbReference>
<evidence type="ECO:0000256" key="1">
    <source>
        <dbReference type="ARBA" id="ARBA00022737"/>
    </source>
</evidence>
<evidence type="ECO:0000259" key="4">
    <source>
        <dbReference type="Pfam" id="PF25023"/>
    </source>
</evidence>
<dbReference type="InterPro" id="IPR006530">
    <property type="entry name" value="YD"/>
</dbReference>
<dbReference type="InterPro" id="IPR050708">
    <property type="entry name" value="T6SS_VgrG/RHS"/>
</dbReference>
<dbReference type="InterPro" id="IPR045351">
    <property type="entry name" value="DUF6531"/>
</dbReference>
<dbReference type="PANTHER" id="PTHR32305">
    <property type="match status" value="1"/>
</dbReference>
<gene>
    <name evidence="5" type="ORF">S2091_4368</name>
</gene>
<sequence length="844" mass="90061">MKKLLFIFLFLIFNSELSYSQTSYSQTFAATAVFSGPATVSTLAAFTSYCLNTYTPEQLHGATLSVDMQPYIPNTTYVFYYCMINGNGNPPKWFLFAGDFYFSCPNYDVIVLGQDGFNSTCVCPPNNLYFGDVQKCVPVIQVPPPKKDCGCKVGDPIGVGTGNSVQTQIDLTVATPLSGLTTARTYNSAPGNPDGQMLRSFGARWTQPYDVSIVPMGVVTPTNPVTYNFPAICWERTDTNYIWCDYPKYIASPLQQIVEVVRGGGQGLYFTSAPGGPVNGTMTWFADSDVSGQLTSTVASNGTTMTGYTFTDTDNHKETYDGNGVLLSISAQGGSTQQLTYSTGVSNDSSVGRYPATAPICPHVQAGAVVNGGTLLCVTDQWGRQLQYEHDSLGRITETIDPNNQLTQYAYDGPSAGCTAANTVSSLACSANNLTAIIYPDGKTKTLYYNEAAQINGGTVCPNSAPVGNGFSYLLNALTGIVDENGNRSVSWTFNCSGVATSSQLGAGVDNYQIAVGTPNANGSGTSTVTTPLGAQVTYGFTPINSLVVSNTITQPAGSGSGVATATSTYDANSNVLSYTDFNGNVTTYTYDMARNLELTKVDAAGTAQQRTSTTVWNPTYRLPAQVAEPLRLTTYTYDMNGNLLSKTQQATSDANGSQGLSATVIGAPRTWKYTYNSVGQVLTITGPRTDVTDLTQFAYDTYGNLSSVTNAAGQITTLSNYDLNGHVGSITDPNGLTTTYVYSPRGWLTSQSRGSEVTSYNYDGAGQLLSATFPNQAKLNYTYDAAHRLTNIADNLGNTVNYTLDAMGNRTLEQVNDASGNLTRQISRVVDALNRLQQITGAQ</sequence>
<evidence type="ECO:0000259" key="3">
    <source>
        <dbReference type="Pfam" id="PF20148"/>
    </source>
</evidence>
<dbReference type="Proteomes" id="UP000237839">
    <property type="component" value="Unassembled WGS sequence"/>
</dbReference>
<keyword evidence="1" id="KW-0677">Repeat</keyword>
<protein>
    <submittedName>
        <fullName evidence="5">YD repeat (Two copies)</fullName>
    </submittedName>
</protein>
<comment type="caution">
    <text evidence="5">The sequence shown here is derived from an EMBL/GenBank/DDBJ whole genome shotgun (WGS) entry which is preliminary data.</text>
</comment>
<accession>A0A2S9GTC5</accession>
<dbReference type="Pfam" id="PF05593">
    <property type="entry name" value="RHS_repeat"/>
    <property type="match status" value="1"/>
</dbReference>
<dbReference type="Pfam" id="PF20148">
    <property type="entry name" value="DUF6531"/>
    <property type="match status" value="1"/>
</dbReference>
<reference evidence="5 6" key="1">
    <citation type="submission" date="2018-02" db="EMBL/GenBank/DDBJ databases">
        <title>Solimicrobium silvestre gen. nov., sp. nov., isolated from alpine forest soil.</title>
        <authorList>
            <person name="Margesin R."/>
            <person name="Albuquerque L."/>
            <person name="Zhang D.-C."/>
            <person name="Froufe H.J.C."/>
            <person name="Severino R."/>
            <person name="Roxo I."/>
            <person name="Egas C."/>
            <person name="Da Costa M.S."/>
        </authorList>
    </citation>
    <scope>NUCLEOTIDE SEQUENCE [LARGE SCALE GENOMIC DNA]</scope>
    <source>
        <strain evidence="5 6">S20-91</strain>
    </source>
</reference>
<dbReference type="Pfam" id="PF25023">
    <property type="entry name" value="TEN_YD-shell"/>
    <property type="match status" value="1"/>
</dbReference>
<keyword evidence="2" id="KW-0732">Signal</keyword>